<comment type="caution">
    <text evidence="3">The sequence shown here is derived from an EMBL/GenBank/DDBJ whole genome shotgun (WGS) entry which is preliminary data.</text>
</comment>
<dbReference type="Gene3D" id="1.20.1110.10">
    <property type="entry name" value="Calcium-transporting ATPase, transmembrane domain"/>
    <property type="match status" value="1"/>
</dbReference>
<dbReference type="PANTHER" id="PTHR24093">
    <property type="entry name" value="CATION TRANSPORTING ATPASE"/>
    <property type="match status" value="1"/>
</dbReference>
<dbReference type="Proteomes" id="UP000289340">
    <property type="component" value="Chromosome 1"/>
</dbReference>
<dbReference type="PANTHER" id="PTHR24093:SF369">
    <property type="entry name" value="CALCIUM-TRANSPORTING ATPASE"/>
    <property type="match status" value="1"/>
</dbReference>
<reference evidence="3 4" key="1">
    <citation type="submission" date="2018-09" db="EMBL/GenBank/DDBJ databases">
        <title>A high-quality reference genome of wild soybean provides a powerful tool to mine soybean genomes.</title>
        <authorList>
            <person name="Xie M."/>
            <person name="Chung C.Y.L."/>
            <person name="Li M.-W."/>
            <person name="Wong F.-L."/>
            <person name="Chan T.-F."/>
            <person name="Lam H.-M."/>
        </authorList>
    </citation>
    <scope>NUCLEOTIDE SEQUENCE [LARGE SCALE GENOMIC DNA]</scope>
    <source>
        <strain evidence="4">cv. W05</strain>
        <tissue evidence="3">Hypocotyl of etiolated seedlings</tissue>
    </source>
</reference>
<keyword evidence="4" id="KW-1185">Reference proteome</keyword>
<proteinExistence type="predicted"/>
<name>A0A445M0V8_GLYSO</name>
<accession>A0A445M0V8</accession>
<comment type="subcellular location">
    <subcellularLocation>
        <location evidence="1">Endomembrane system</location>
        <topology evidence="1">Multi-pass membrane protein</topology>
    </subcellularLocation>
</comment>
<dbReference type="GO" id="GO:0005388">
    <property type="term" value="F:P-type calcium transporter activity"/>
    <property type="evidence" value="ECO:0007669"/>
    <property type="project" value="TreeGrafter"/>
</dbReference>
<dbReference type="EMBL" id="QZWG01000001">
    <property type="protein sequence ID" value="RZC29200.1"/>
    <property type="molecule type" value="Genomic_DNA"/>
</dbReference>
<evidence type="ECO:0000256" key="1">
    <source>
        <dbReference type="ARBA" id="ARBA00004127"/>
    </source>
</evidence>
<protein>
    <submittedName>
        <fullName evidence="3">Calcium-transporting ATPase 8, plasma membrane-type</fullName>
    </submittedName>
</protein>
<sequence length="208" mass="22998">MATCKHKYFSGHTRNPDGSVQFIVGKTKVGDAIDGVIKIFTVTVTIVVVAVHEGLPLAMAVVEAWIGGGKKIVDPHDVSQFSRMLCYFVYIPEGGNDVKVSESPTEKAILEWGINYSLNFLACKCQLLYWSLQEDNLVLLAIIGLKDPCLPGVKDAIQLCQKAGVEPLFGKREIGGGERMKFICGVWCEKKRMEIFLKMVGLTILFEK</sequence>
<evidence type="ECO:0000313" key="4">
    <source>
        <dbReference type="Proteomes" id="UP000289340"/>
    </source>
</evidence>
<dbReference type="GO" id="GO:0005886">
    <property type="term" value="C:plasma membrane"/>
    <property type="evidence" value="ECO:0007669"/>
    <property type="project" value="TreeGrafter"/>
</dbReference>
<dbReference type="GO" id="GO:0012505">
    <property type="term" value="C:endomembrane system"/>
    <property type="evidence" value="ECO:0007669"/>
    <property type="project" value="UniProtKB-SubCell"/>
</dbReference>
<organism evidence="3 4">
    <name type="scientific">Glycine soja</name>
    <name type="common">Wild soybean</name>
    <dbReference type="NCBI Taxonomy" id="3848"/>
    <lineage>
        <taxon>Eukaryota</taxon>
        <taxon>Viridiplantae</taxon>
        <taxon>Streptophyta</taxon>
        <taxon>Embryophyta</taxon>
        <taxon>Tracheophyta</taxon>
        <taxon>Spermatophyta</taxon>
        <taxon>Magnoliopsida</taxon>
        <taxon>eudicotyledons</taxon>
        <taxon>Gunneridae</taxon>
        <taxon>Pentapetalae</taxon>
        <taxon>rosids</taxon>
        <taxon>fabids</taxon>
        <taxon>Fabales</taxon>
        <taxon>Fabaceae</taxon>
        <taxon>Papilionoideae</taxon>
        <taxon>50 kb inversion clade</taxon>
        <taxon>NPAAA clade</taxon>
        <taxon>indigoferoid/millettioid clade</taxon>
        <taxon>Phaseoleae</taxon>
        <taxon>Glycine</taxon>
        <taxon>Glycine subgen. Soja</taxon>
    </lineage>
</organism>
<dbReference type="AlphaFoldDB" id="A0A445M0V8"/>
<evidence type="ECO:0000313" key="3">
    <source>
        <dbReference type="EMBL" id="RZC29200.1"/>
    </source>
</evidence>
<keyword evidence="2" id="KW-0460">Magnesium</keyword>
<evidence type="ECO:0000256" key="2">
    <source>
        <dbReference type="ARBA" id="ARBA00022842"/>
    </source>
</evidence>
<gene>
    <name evidence="3" type="ORF">D0Y65_000975</name>
</gene>